<comment type="caution">
    <text evidence="2">The sequence shown here is derived from an EMBL/GenBank/DDBJ whole genome shotgun (WGS) entry which is preliminary data.</text>
</comment>
<protein>
    <submittedName>
        <fullName evidence="2">DUF3811 domain-containing protein</fullName>
    </submittedName>
</protein>
<reference evidence="2" key="1">
    <citation type="submission" date="2021-03" db="EMBL/GenBank/DDBJ databases">
        <authorList>
            <person name="Stanton E."/>
        </authorList>
    </citation>
    <scope>NUCLEOTIDE SEQUENCE</scope>
    <source>
        <strain evidence="2">2020EL-00113</strain>
    </source>
</reference>
<feature type="region of interest" description="Disordered" evidence="1">
    <location>
        <begin position="58"/>
        <end position="87"/>
    </location>
</feature>
<dbReference type="EMBL" id="JANAVW010000001">
    <property type="protein sequence ID" value="MDT0133742.1"/>
    <property type="molecule type" value="Genomic_DNA"/>
</dbReference>
<dbReference type="Pfam" id="PF11656">
    <property type="entry name" value="DUF3811"/>
    <property type="match status" value="1"/>
</dbReference>
<dbReference type="RefSeq" id="WP_102138563.1">
    <property type="nucleotide sequence ID" value="NZ_CP031123.2"/>
</dbReference>
<reference evidence="3 5" key="2">
    <citation type="submission" date="2022-06" db="EMBL/GenBank/DDBJ databases">
        <title>Chromosome and plasmid sequencings of Enterobacteriales species co-exiting double carbapenemases.</title>
        <authorList>
            <person name="Fu Y."/>
        </authorList>
    </citation>
    <scope>NUCLEOTIDE SEQUENCE [LARGE SCALE GENOMIC DNA]</scope>
    <source>
        <strain evidence="3 5">21030615019</strain>
    </source>
</reference>
<dbReference type="Proteomes" id="UP001252207">
    <property type="component" value="Unassembled WGS sequence"/>
</dbReference>
<evidence type="ECO:0000256" key="1">
    <source>
        <dbReference type="SAM" id="MobiDB-lite"/>
    </source>
</evidence>
<sequence>MKMLTIQEMTETQKIQVRTRLAQERKKLGRELTNSEQSKVRKQIITEISQEVEKQAKKLRAEKKKDKLVPSDASYSWSSQNHKRGYR</sequence>
<name>A0A345LTP9_9GAMM</name>
<dbReference type="KEGG" id="prq:CYG50_05310"/>
<accession>A0A345LTP9</accession>
<proteinExistence type="predicted"/>
<evidence type="ECO:0000313" key="4">
    <source>
        <dbReference type="Proteomes" id="UP000674270"/>
    </source>
</evidence>
<dbReference type="Proteomes" id="UP000674270">
    <property type="component" value="Unassembled WGS sequence"/>
</dbReference>
<evidence type="ECO:0000313" key="3">
    <source>
        <dbReference type="EMBL" id="MDT0133742.1"/>
    </source>
</evidence>
<organism evidence="2 4">
    <name type="scientific">Providencia huaxiensis</name>
    <dbReference type="NCBI Taxonomy" id="2027290"/>
    <lineage>
        <taxon>Bacteria</taxon>
        <taxon>Pseudomonadati</taxon>
        <taxon>Pseudomonadota</taxon>
        <taxon>Gammaproteobacteria</taxon>
        <taxon>Enterobacterales</taxon>
        <taxon>Morganellaceae</taxon>
        <taxon>Providencia</taxon>
    </lineage>
</organism>
<evidence type="ECO:0000313" key="5">
    <source>
        <dbReference type="Proteomes" id="UP001252207"/>
    </source>
</evidence>
<gene>
    <name evidence="2" type="ORF">J7T18_03855</name>
    <name evidence="3" type="ORF">NLX89_10355</name>
</gene>
<dbReference type="AlphaFoldDB" id="A0A345LTP9"/>
<keyword evidence="5" id="KW-1185">Reference proteome</keyword>
<dbReference type="OrthoDB" id="6480942at2"/>
<dbReference type="GeneID" id="92274912"/>
<dbReference type="InterPro" id="IPR020317">
    <property type="entry name" value="Uncharacterised_YjbD"/>
</dbReference>
<dbReference type="EMBL" id="JAGKLY010000001">
    <property type="protein sequence ID" value="MBQ0267434.1"/>
    <property type="molecule type" value="Genomic_DNA"/>
</dbReference>
<evidence type="ECO:0000313" key="2">
    <source>
        <dbReference type="EMBL" id="MBQ0267434.1"/>
    </source>
</evidence>